<protein>
    <submittedName>
        <fullName evidence="1">Uncharacterized protein</fullName>
    </submittedName>
</protein>
<dbReference type="EMBL" id="BKCJ010003798">
    <property type="protein sequence ID" value="GEU57253.1"/>
    <property type="molecule type" value="Genomic_DNA"/>
</dbReference>
<gene>
    <name evidence="1" type="ORF">Tci_029231</name>
</gene>
<comment type="caution">
    <text evidence="1">The sequence shown here is derived from an EMBL/GenBank/DDBJ whole genome shotgun (WGS) entry which is preliminary data.</text>
</comment>
<evidence type="ECO:0000313" key="1">
    <source>
        <dbReference type="EMBL" id="GEU57253.1"/>
    </source>
</evidence>
<reference evidence="1" key="1">
    <citation type="journal article" date="2019" name="Sci. Rep.">
        <title>Draft genome of Tanacetum cinerariifolium, the natural source of mosquito coil.</title>
        <authorList>
            <person name="Yamashiro T."/>
            <person name="Shiraishi A."/>
            <person name="Satake H."/>
            <person name="Nakayama K."/>
        </authorList>
    </citation>
    <scope>NUCLEOTIDE SEQUENCE</scope>
</reference>
<sequence length="154" mass="17358">MAARREKLFEKPYFITAKVLLFFWLMWLLPFDINCFAKLVTVFSFQSCPHSLLLAGNSLLGFHDPADWSMSAIFVAIPIPGYSKNNRKKYGMNGSICLFSCRDMRRLSGDMEMTNDLASVCGVMVIEVAKPRGIGESQKSPYPSSRCVNFRPIG</sequence>
<organism evidence="1">
    <name type="scientific">Tanacetum cinerariifolium</name>
    <name type="common">Dalmatian daisy</name>
    <name type="synonym">Chrysanthemum cinerariifolium</name>
    <dbReference type="NCBI Taxonomy" id="118510"/>
    <lineage>
        <taxon>Eukaryota</taxon>
        <taxon>Viridiplantae</taxon>
        <taxon>Streptophyta</taxon>
        <taxon>Embryophyta</taxon>
        <taxon>Tracheophyta</taxon>
        <taxon>Spermatophyta</taxon>
        <taxon>Magnoliopsida</taxon>
        <taxon>eudicotyledons</taxon>
        <taxon>Gunneridae</taxon>
        <taxon>Pentapetalae</taxon>
        <taxon>asterids</taxon>
        <taxon>campanulids</taxon>
        <taxon>Asterales</taxon>
        <taxon>Asteraceae</taxon>
        <taxon>Asteroideae</taxon>
        <taxon>Anthemideae</taxon>
        <taxon>Anthemidinae</taxon>
        <taxon>Tanacetum</taxon>
    </lineage>
</organism>
<proteinExistence type="predicted"/>
<dbReference type="AlphaFoldDB" id="A0A6L2L5Z9"/>
<name>A0A6L2L5Z9_TANCI</name>
<accession>A0A6L2L5Z9</accession>